<proteinExistence type="predicted"/>
<dbReference type="Proteomes" id="UP000183685">
    <property type="component" value="Unassembled WGS sequence"/>
</dbReference>
<dbReference type="AlphaFoldDB" id="A0A1G7E592"/>
<organism evidence="2 3">
    <name type="scientific">Kordiimonas lacus</name>
    <dbReference type="NCBI Taxonomy" id="637679"/>
    <lineage>
        <taxon>Bacteria</taxon>
        <taxon>Pseudomonadati</taxon>
        <taxon>Pseudomonadota</taxon>
        <taxon>Alphaproteobacteria</taxon>
        <taxon>Kordiimonadales</taxon>
        <taxon>Kordiimonadaceae</taxon>
        <taxon>Kordiimonas</taxon>
    </lineage>
</organism>
<protein>
    <submittedName>
        <fullName evidence="2">Uncharacterized protein</fullName>
    </submittedName>
</protein>
<evidence type="ECO:0000313" key="2">
    <source>
        <dbReference type="EMBL" id="SDE58545.1"/>
    </source>
</evidence>
<name>A0A1G7E592_9PROT</name>
<keyword evidence="1" id="KW-0812">Transmembrane</keyword>
<keyword evidence="1" id="KW-0472">Membrane</keyword>
<accession>A0A1G7E592</accession>
<keyword evidence="1" id="KW-1133">Transmembrane helix</keyword>
<keyword evidence="3" id="KW-1185">Reference proteome</keyword>
<evidence type="ECO:0000256" key="1">
    <source>
        <dbReference type="SAM" id="Phobius"/>
    </source>
</evidence>
<feature type="transmembrane region" description="Helical" evidence="1">
    <location>
        <begin position="57"/>
        <end position="76"/>
    </location>
</feature>
<dbReference type="RefSeq" id="WP_068301057.1">
    <property type="nucleotide sequence ID" value="NZ_FNAK01000008.1"/>
</dbReference>
<reference evidence="2 3" key="1">
    <citation type="submission" date="2016-10" db="EMBL/GenBank/DDBJ databases">
        <authorList>
            <person name="de Groot N.N."/>
        </authorList>
    </citation>
    <scope>NUCLEOTIDE SEQUENCE [LARGE SCALE GENOMIC DNA]</scope>
    <source>
        <strain evidence="2 3">CGMCC 1.9109</strain>
    </source>
</reference>
<dbReference type="EMBL" id="FNAK01000008">
    <property type="protein sequence ID" value="SDE58545.1"/>
    <property type="molecule type" value="Genomic_DNA"/>
</dbReference>
<evidence type="ECO:0000313" key="3">
    <source>
        <dbReference type="Proteomes" id="UP000183685"/>
    </source>
</evidence>
<sequence length="200" mass="22173">MEGLITLAALVTLLWLPRLATQRYSSGMAIVVAAPIIAQALWQGLGYLAQGYLDPFFLIALAVSLLASGVLVGILEGSVYSIHKKWWRIGLHQRRKMVVISAAAILLPVTVFVVPEIIEKVEFRRSVETHIRENAIQLAERYLRDNGIMREGAKVQYWRDDGPKALEYWVSFQNETGVFAKVKVDLAADAVLAVEISGPS</sequence>
<gene>
    <name evidence="2" type="ORF">SAMN04488071_3279</name>
</gene>
<feature type="transmembrane region" description="Helical" evidence="1">
    <location>
        <begin position="97"/>
        <end position="118"/>
    </location>
</feature>